<protein>
    <submittedName>
        <fullName evidence="1">Uncharacterized protein</fullName>
    </submittedName>
</protein>
<sequence>MSNVIQLIAELATLEGDIAVFRACDRLELMAPQDPFELVHRFESLGFAAGQTIPELSDSQVVLVNDVLDHIGLFYDKANAEFWHAFSEGQMDRVANQCPNQDQHQHCVVEACEECGYALVE</sequence>
<reference evidence="1" key="1">
    <citation type="submission" date="2020-09" db="EMBL/GenBank/DDBJ databases">
        <title>A novel bacterium of genus Neiella, isolated from South China Sea.</title>
        <authorList>
            <person name="Huang H."/>
            <person name="Mo K."/>
            <person name="Hu Y."/>
        </authorList>
    </citation>
    <scope>NUCLEOTIDE SEQUENCE</scope>
    <source>
        <strain evidence="1">HB171785</strain>
    </source>
</reference>
<dbReference type="AlphaFoldDB" id="A0A8J6ULV5"/>
<organism evidence="1 2">
    <name type="scientific">Neiella litorisoli</name>
    <dbReference type="NCBI Taxonomy" id="2771431"/>
    <lineage>
        <taxon>Bacteria</taxon>
        <taxon>Pseudomonadati</taxon>
        <taxon>Pseudomonadota</taxon>
        <taxon>Gammaproteobacteria</taxon>
        <taxon>Alteromonadales</taxon>
        <taxon>Echinimonadaceae</taxon>
        <taxon>Neiella</taxon>
    </lineage>
</organism>
<dbReference type="EMBL" id="JACXAF010000009">
    <property type="protein sequence ID" value="MBD1389550.1"/>
    <property type="molecule type" value="Genomic_DNA"/>
</dbReference>
<keyword evidence="2" id="KW-1185">Reference proteome</keyword>
<dbReference type="RefSeq" id="WP_191144657.1">
    <property type="nucleotide sequence ID" value="NZ_JACXAF010000009.1"/>
</dbReference>
<gene>
    <name evidence="1" type="ORF">IC617_08925</name>
</gene>
<proteinExistence type="predicted"/>
<dbReference type="Proteomes" id="UP000638014">
    <property type="component" value="Unassembled WGS sequence"/>
</dbReference>
<evidence type="ECO:0000313" key="1">
    <source>
        <dbReference type="EMBL" id="MBD1389550.1"/>
    </source>
</evidence>
<evidence type="ECO:0000313" key="2">
    <source>
        <dbReference type="Proteomes" id="UP000638014"/>
    </source>
</evidence>
<accession>A0A8J6ULV5</accession>
<comment type="caution">
    <text evidence="1">The sequence shown here is derived from an EMBL/GenBank/DDBJ whole genome shotgun (WGS) entry which is preliminary data.</text>
</comment>
<name>A0A8J6ULV5_9GAMM</name>